<protein>
    <submittedName>
        <fullName evidence="7">Putative glucuronosyltransferase</fullName>
    </submittedName>
</protein>
<dbReference type="InterPro" id="IPR000742">
    <property type="entry name" value="EGF"/>
</dbReference>
<dbReference type="InterPro" id="IPR004263">
    <property type="entry name" value="Exostosin"/>
</dbReference>
<evidence type="ECO:0000256" key="3">
    <source>
        <dbReference type="ARBA" id="ARBA00023034"/>
    </source>
</evidence>
<dbReference type="AlphaFoldDB" id="A0A2J8A4Q6"/>
<evidence type="ECO:0000313" key="7">
    <source>
        <dbReference type="EMBL" id="PNH07497.1"/>
    </source>
</evidence>
<organism evidence="7 8">
    <name type="scientific">Tetrabaena socialis</name>
    <dbReference type="NCBI Taxonomy" id="47790"/>
    <lineage>
        <taxon>Eukaryota</taxon>
        <taxon>Viridiplantae</taxon>
        <taxon>Chlorophyta</taxon>
        <taxon>core chlorophytes</taxon>
        <taxon>Chlorophyceae</taxon>
        <taxon>CS clade</taxon>
        <taxon>Chlamydomonadales</taxon>
        <taxon>Tetrabaenaceae</taxon>
        <taxon>Tetrabaena</taxon>
    </lineage>
</organism>
<name>A0A2J8A4Q6_9CHLO</name>
<feature type="compositionally biased region" description="Low complexity" evidence="5">
    <location>
        <begin position="878"/>
        <end position="891"/>
    </location>
</feature>
<keyword evidence="3" id="KW-0333">Golgi apparatus</keyword>
<dbReference type="PANTHER" id="PTHR11062:SF268">
    <property type="entry name" value="FAMILY PROTEIN, PUTATIVE, EXPRESSED-RELATED"/>
    <property type="match status" value="1"/>
</dbReference>
<dbReference type="Pfam" id="PF03016">
    <property type="entry name" value="Exostosin_GT47"/>
    <property type="match status" value="1"/>
</dbReference>
<dbReference type="GO" id="GO:0000139">
    <property type="term" value="C:Golgi membrane"/>
    <property type="evidence" value="ECO:0007669"/>
    <property type="project" value="UniProtKB-SubCell"/>
</dbReference>
<feature type="disulfide bond" evidence="4">
    <location>
        <begin position="182"/>
        <end position="191"/>
    </location>
</feature>
<keyword evidence="4" id="KW-0245">EGF-like domain</keyword>
<keyword evidence="8" id="KW-1185">Reference proteome</keyword>
<dbReference type="PROSITE" id="PS00022">
    <property type="entry name" value="EGF_1"/>
    <property type="match status" value="2"/>
</dbReference>
<feature type="domain" description="EGF-like" evidence="6">
    <location>
        <begin position="159"/>
        <end position="192"/>
    </location>
</feature>
<feature type="non-terminal residue" evidence="7">
    <location>
        <position position="1"/>
    </location>
</feature>
<dbReference type="OrthoDB" id="522761at2759"/>
<evidence type="ECO:0000256" key="4">
    <source>
        <dbReference type="PROSITE-ProRule" id="PRU00076"/>
    </source>
</evidence>
<comment type="similarity">
    <text evidence="2">Belongs to the glycosyltransferase 47 family.</text>
</comment>
<accession>A0A2J8A4Q6</accession>
<dbReference type="InterPro" id="IPR040911">
    <property type="entry name" value="Exostosin_GT47"/>
</dbReference>
<comment type="subcellular location">
    <subcellularLocation>
        <location evidence="1">Golgi apparatus membrane</location>
        <topology evidence="1">Single-pass type II membrane protein</topology>
    </subcellularLocation>
</comment>
<dbReference type="Proteomes" id="UP000236333">
    <property type="component" value="Unassembled WGS sequence"/>
</dbReference>
<sequence length="923" mass="102207">PMGRIPAPDGSPPGTPPVRRGRPLVTQHSAPKTTWDGAKSFGEVPYDNVYGPQGYCNVTDPPWQPGCGMDGLSGRNCDEVVESFCPGACSGHGTCYLGWCKWVASCGDWNAWGQSDVRPTGSRVRVVPPPPRLSAPRSIEAGELWPPCRPVAWRPAPRGDRECPGGCNNVGRCNYDTGLCDCPAGWAGPGCRTPFKRPCTLSQRVWTEHRTEPHSHIGPDKRDLDWTNIPQDALYSRCGGICDDDTAICYCDGPMGRVPAPKGSPPGTPPRRRGRPLVTLHSAPKTTWDGRRAFGEVEYDLVYGPKGYCNVTNPPWQPDCNMDGLSGRNCDEVVENFCPGACSGHGTCYLGWCNCEPGYYGHDCARRRAGLPLLPSTIPTTPWLAELLREPPAAQEPPPAPTRRRPLIYVYDLEPLYQAKILQYSCEPGYYGHDCARRRAGLPLLPSTIPTTPWLAELLREPPAAQEPPPAPTRRRPLIYVYDLEPLYQAKILQYRVSPPWCVHRNHVPPRNSTEWTDVWVYAADTLLHESLLLSEHRTFDPEEADFYYIPHAASCLPFPIGSWADAPWFPEPGGPRVMQMANMLRDALAWVNATFPYWARRGGRDHLLLFTHDEGACWAPTVAKDAIWLTHWGRLGDNHTSNTAYAPDRYNTDFRSALQPEGFVKFIAGHPCYDPSKDLLVPAFKQPRHYAASPLQGAPARERDLLFFFRGDVGKHRLPNYSRGVRQQIYALARDGDWAAKHRFLIGDGDDVPGSYTEQLSRAVFCLVAPGDGWSARMEDAVLHGCIPVIVADDVHAVFEGALDVDSFALRLPQAEVPRILEVLRSVPEKVVRAKQARLGRVWHRYRYASLPGLSAELRRAQAANAAMAPPPPAPAPEGSTAAAAAAAPPQWLPRPYDGDPAEDDAFATILQWLHSRIPHTR</sequence>
<dbReference type="PROSITE" id="PS01186">
    <property type="entry name" value="EGF_2"/>
    <property type="match status" value="2"/>
</dbReference>
<comment type="caution">
    <text evidence="4">Lacks conserved residue(s) required for the propagation of feature annotation.</text>
</comment>
<reference evidence="7 8" key="1">
    <citation type="journal article" date="2017" name="Mol. Biol. Evol.">
        <title>The 4-celled Tetrabaena socialis nuclear genome reveals the essential components for genetic control of cell number at the origin of multicellularity in the volvocine lineage.</title>
        <authorList>
            <person name="Featherston J."/>
            <person name="Arakaki Y."/>
            <person name="Hanschen E.R."/>
            <person name="Ferris P.J."/>
            <person name="Michod R.E."/>
            <person name="Olson B.J.S.C."/>
            <person name="Nozaki H."/>
            <person name="Durand P.M."/>
        </authorList>
    </citation>
    <scope>NUCLEOTIDE SEQUENCE [LARGE SCALE GENOMIC DNA]</scope>
    <source>
        <strain evidence="7 8">NIES-571</strain>
    </source>
</reference>
<dbReference type="Gene3D" id="2.10.25.10">
    <property type="entry name" value="Laminin"/>
    <property type="match status" value="1"/>
</dbReference>
<gene>
    <name evidence="7" type="ORF">TSOC_006049</name>
</gene>
<evidence type="ECO:0000313" key="8">
    <source>
        <dbReference type="Proteomes" id="UP000236333"/>
    </source>
</evidence>
<feature type="region of interest" description="Disordered" evidence="5">
    <location>
        <begin position="1"/>
        <end position="38"/>
    </location>
</feature>
<dbReference type="PROSITE" id="PS50026">
    <property type="entry name" value="EGF_3"/>
    <property type="match status" value="1"/>
</dbReference>
<dbReference type="Pfam" id="PF23106">
    <property type="entry name" value="EGF_Teneurin"/>
    <property type="match status" value="1"/>
</dbReference>
<dbReference type="PANTHER" id="PTHR11062">
    <property type="entry name" value="EXOSTOSIN HEPARAN SULFATE GLYCOSYLTRANSFERASE -RELATED"/>
    <property type="match status" value="1"/>
</dbReference>
<evidence type="ECO:0000256" key="5">
    <source>
        <dbReference type="SAM" id="MobiDB-lite"/>
    </source>
</evidence>
<keyword evidence="7" id="KW-0808">Transferase</keyword>
<feature type="disulfide bond" evidence="4">
    <location>
        <begin position="163"/>
        <end position="173"/>
    </location>
</feature>
<feature type="region of interest" description="Disordered" evidence="5">
    <location>
        <begin position="866"/>
        <end position="900"/>
    </location>
</feature>
<evidence type="ECO:0000256" key="2">
    <source>
        <dbReference type="ARBA" id="ARBA00010271"/>
    </source>
</evidence>
<proteinExistence type="inferred from homology"/>
<dbReference type="EMBL" id="PGGS01000177">
    <property type="protein sequence ID" value="PNH07497.1"/>
    <property type="molecule type" value="Genomic_DNA"/>
</dbReference>
<keyword evidence="4" id="KW-1015">Disulfide bond</keyword>
<evidence type="ECO:0000259" key="6">
    <source>
        <dbReference type="PROSITE" id="PS50026"/>
    </source>
</evidence>
<dbReference type="GO" id="GO:0016757">
    <property type="term" value="F:glycosyltransferase activity"/>
    <property type="evidence" value="ECO:0007669"/>
    <property type="project" value="InterPro"/>
</dbReference>
<evidence type="ECO:0000256" key="1">
    <source>
        <dbReference type="ARBA" id="ARBA00004323"/>
    </source>
</evidence>
<comment type="caution">
    <text evidence="7">The sequence shown here is derived from an EMBL/GenBank/DDBJ whole genome shotgun (WGS) entry which is preliminary data.</text>
</comment>